<accession>A0A0K2TE14</accession>
<name>A0A0K2TE14_LEPSM</name>
<sequence length="59" mass="6680">MKFGIFCCCCTVDVKYILSSVCNAKFFITTLKSFSTILGIKVEKHWPDLEVVESISQDI</sequence>
<dbReference type="EMBL" id="HACA01006461">
    <property type="protein sequence ID" value="CDW23822.1"/>
    <property type="molecule type" value="Transcribed_RNA"/>
</dbReference>
<dbReference type="AlphaFoldDB" id="A0A0K2TE14"/>
<protein>
    <submittedName>
        <fullName evidence="1">Uncharacterized protein</fullName>
    </submittedName>
</protein>
<organism evidence="1">
    <name type="scientific">Lepeophtheirus salmonis</name>
    <name type="common">Salmon louse</name>
    <name type="synonym">Caligus salmonis</name>
    <dbReference type="NCBI Taxonomy" id="72036"/>
    <lineage>
        <taxon>Eukaryota</taxon>
        <taxon>Metazoa</taxon>
        <taxon>Ecdysozoa</taxon>
        <taxon>Arthropoda</taxon>
        <taxon>Crustacea</taxon>
        <taxon>Multicrustacea</taxon>
        <taxon>Hexanauplia</taxon>
        <taxon>Copepoda</taxon>
        <taxon>Siphonostomatoida</taxon>
        <taxon>Caligidae</taxon>
        <taxon>Lepeophtheirus</taxon>
    </lineage>
</organism>
<proteinExistence type="predicted"/>
<evidence type="ECO:0000313" key="1">
    <source>
        <dbReference type="EMBL" id="CDW23822.1"/>
    </source>
</evidence>
<reference evidence="1" key="1">
    <citation type="submission" date="2014-05" db="EMBL/GenBank/DDBJ databases">
        <authorList>
            <person name="Chronopoulou M."/>
        </authorList>
    </citation>
    <scope>NUCLEOTIDE SEQUENCE</scope>
    <source>
        <tissue evidence="1">Whole organism</tissue>
    </source>
</reference>